<keyword evidence="9" id="KW-0630">Potassium</keyword>
<organism evidence="10 11">
    <name type="scientific">Robiginitalea biformata (strain ATCC BAA-864 / DSM 15991 / KCTC 12146 / HTCC2501)</name>
    <dbReference type="NCBI Taxonomy" id="313596"/>
    <lineage>
        <taxon>Bacteria</taxon>
        <taxon>Pseudomonadati</taxon>
        <taxon>Bacteroidota</taxon>
        <taxon>Flavobacteriia</taxon>
        <taxon>Flavobacteriales</taxon>
        <taxon>Flavobacteriaceae</taxon>
        <taxon>Robiginitalea</taxon>
    </lineage>
</organism>
<dbReference type="GO" id="GO:0030955">
    <property type="term" value="F:potassium ion binding"/>
    <property type="evidence" value="ECO:0007669"/>
    <property type="project" value="UniProtKB-UniRule"/>
</dbReference>
<dbReference type="NCBIfam" id="NF001955">
    <property type="entry name" value="PRK00733.2-4"/>
    <property type="match status" value="1"/>
</dbReference>
<comment type="caution">
    <text evidence="9">Lacks conserved residue(s) required for the propagation of feature annotation.</text>
</comment>
<keyword evidence="9" id="KW-1003">Cell membrane</keyword>
<keyword evidence="7 9" id="KW-0406">Ion transport</keyword>
<feature type="transmembrane region" description="Helical" evidence="9">
    <location>
        <begin position="126"/>
        <end position="151"/>
    </location>
</feature>
<evidence type="ECO:0000256" key="4">
    <source>
        <dbReference type="ARBA" id="ARBA00022842"/>
    </source>
</evidence>
<dbReference type="GO" id="GO:0000287">
    <property type="term" value="F:magnesium ion binding"/>
    <property type="evidence" value="ECO:0007669"/>
    <property type="project" value="UniProtKB-UniRule"/>
</dbReference>
<keyword evidence="11" id="KW-1185">Reference proteome</keyword>
<evidence type="ECO:0000256" key="2">
    <source>
        <dbReference type="ARBA" id="ARBA00022448"/>
    </source>
</evidence>
<keyword evidence="5 9" id="KW-1278">Translocase</keyword>
<comment type="similarity">
    <text evidence="9">Belongs to the H(+)-translocating pyrophosphatase (TC 3.A.10) family. K(+)-stimulated subfamily.</text>
</comment>
<feature type="transmembrane region" description="Helical" evidence="9">
    <location>
        <begin position="512"/>
        <end position="534"/>
    </location>
</feature>
<comment type="function">
    <text evidence="9">Sodium pump that utilizes the energy of pyrophosphate hydrolysis as the driving force for Na(+) movement across the membrane.</text>
</comment>
<evidence type="ECO:0000256" key="8">
    <source>
        <dbReference type="ARBA" id="ARBA00023136"/>
    </source>
</evidence>
<feature type="transmembrane region" description="Helical" evidence="9">
    <location>
        <begin position="604"/>
        <end position="624"/>
    </location>
</feature>
<comment type="activity regulation">
    <text evidence="9">Requires K(+) for maximal activity.</text>
</comment>
<dbReference type="PANTHER" id="PTHR31998">
    <property type="entry name" value="K(+)-INSENSITIVE PYROPHOSPHATE-ENERGIZED PROTON PUMP"/>
    <property type="match status" value="1"/>
</dbReference>
<dbReference type="GO" id="GO:0005886">
    <property type="term" value="C:plasma membrane"/>
    <property type="evidence" value="ECO:0007669"/>
    <property type="project" value="UniProtKB-SubCell"/>
</dbReference>
<evidence type="ECO:0000256" key="1">
    <source>
        <dbReference type="ARBA" id="ARBA00004127"/>
    </source>
</evidence>
<evidence type="ECO:0000313" key="11">
    <source>
        <dbReference type="Proteomes" id="UP000009049"/>
    </source>
</evidence>
<evidence type="ECO:0000256" key="5">
    <source>
        <dbReference type="ARBA" id="ARBA00022967"/>
    </source>
</evidence>
<dbReference type="STRING" id="313596.RB2501_03175"/>
<feature type="transmembrane region" description="Helical" evidence="9">
    <location>
        <begin position="83"/>
        <end position="105"/>
    </location>
</feature>
<gene>
    <name evidence="9" type="primary">hppA</name>
    <name evidence="10" type="ordered locus">RB2501_03175</name>
</gene>
<dbReference type="HOGENOM" id="CLU_008743_3_1_10"/>
<feature type="transmembrane region" description="Helical" evidence="9">
    <location>
        <begin position="385"/>
        <end position="409"/>
    </location>
</feature>
<feature type="transmembrane region" description="Helical" evidence="9">
    <location>
        <begin position="630"/>
        <end position="648"/>
    </location>
</feature>
<reference evidence="10 11" key="1">
    <citation type="journal article" date="2009" name="J. Bacteriol.">
        <title>Complete genome sequence of Robiginitalea biformata HTCC2501.</title>
        <authorList>
            <person name="Oh H.M."/>
            <person name="Giovannoni S.J."/>
            <person name="Lee K."/>
            <person name="Ferriera S."/>
            <person name="Johnson J."/>
            <person name="Cho J.C."/>
        </authorList>
    </citation>
    <scope>NUCLEOTIDE SEQUENCE [LARGE SCALE GENOMIC DNA]</scope>
    <source>
        <strain evidence="11">ATCC BAA-864 / HTCC2501 / KCTC 12146</strain>
    </source>
</reference>
<feature type="transmembrane region" description="Helical" evidence="9">
    <location>
        <begin position="415"/>
        <end position="436"/>
    </location>
</feature>
<feature type="transmembrane region" description="Helical" evidence="9">
    <location>
        <begin position="6"/>
        <end position="26"/>
    </location>
</feature>
<dbReference type="NCBIfam" id="TIGR01104">
    <property type="entry name" value="V_PPase"/>
    <property type="match status" value="1"/>
</dbReference>
<feature type="site" description="Determinant of potassium dependence" evidence="9">
    <location>
        <position position="474"/>
    </location>
</feature>
<keyword evidence="8 9" id="KW-0472">Membrane</keyword>
<feature type="transmembrane region" description="Helical" evidence="9">
    <location>
        <begin position="480"/>
        <end position="500"/>
    </location>
</feature>
<feature type="transmembrane region" description="Helical" evidence="9">
    <location>
        <begin position="302"/>
        <end position="324"/>
    </location>
</feature>
<evidence type="ECO:0000256" key="9">
    <source>
        <dbReference type="HAMAP-Rule" id="MF_01129"/>
    </source>
</evidence>
<dbReference type="InterPro" id="IPR004131">
    <property type="entry name" value="PPase-energised_H-pump"/>
</dbReference>
<proteinExistence type="inferred from homology"/>
<keyword evidence="6 9" id="KW-1133">Transmembrane helix</keyword>
<dbReference type="OrthoDB" id="9808652at2"/>
<protein>
    <recommendedName>
        <fullName evidence="9">Putative K(+)-stimulated pyrophosphate-energized sodium pump</fullName>
        <ecNumber evidence="9">7.2.3.1</ecNumber>
    </recommendedName>
    <alternativeName>
        <fullName evidence="9">Membrane-bound sodium-translocating pyrophosphatase</fullName>
    </alternativeName>
    <alternativeName>
        <fullName evidence="9">Pyrophosphate-energized inorganic pyrophosphatase</fullName>
        <shortName evidence="9">Na(+)-PPase</shortName>
    </alternativeName>
</protein>
<comment type="catalytic activity">
    <reaction evidence="9">
        <text>Na(+)(in) + diphosphate + H2O = Na(+)(out) + 2 phosphate + H(+)</text>
        <dbReference type="Rhea" id="RHEA:57884"/>
        <dbReference type="ChEBI" id="CHEBI:15377"/>
        <dbReference type="ChEBI" id="CHEBI:15378"/>
        <dbReference type="ChEBI" id="CHEBI:29101"/>
        <dbReference type="ChEBI" id="CHEBI:33019"/>
        <dbReference type="ChEBI" id="CHEBI:43474"/>
        <dbReference type="EC" id="7.2.3.1"/>
    </reaction>
</comment>
<keyword evidence="9" id="KW-0915">Sodium</keyword>
<feature type="transmembrane region" description="Helical" evidence="9">
    <location>
        <begin position="239"/>
        <end position="256"/>
    </location>
</feature>
<dbReference type="EC" id="7.2.3.1" evidence="9"/>
<feature type="transmembrane region" description="Helical" evidence="9">
    <location>
        <begin position="55"/>
        <end position="71"/>
    </location>
</feature>
<dbReference type="PIRSF" id="PIRSF001265">
    <property type="entry name" value="H+-PPase"/>
    <property type="match status" value="1"/>
</dbReference>
<evidence type="ECO:0000313" key="10">
    <source>
        <dbReference type="EMBL" id="EAR14393.1"/>
    </source>
</evidence>
<dbReference type="KEGG" id="rbi:RB2501_03175"/>
<dbReference type="AlphaFoldDB" id="A4CPS2"/>
<keyword evidence="4 9" id="KW-0460">Magnesium</keyword>
<dbReference type="GO" id="GO:0004427">
    <property type="term" value="F:inorganic diphosphate phosphatase activity"/>
    <property type="evidence" value="ECO:0007669"/>
    <property type="project" value="UniProtKB-UniRule"/>
</dbReference>
<dbReference type="GO" id="GO:0012505">
    <property type="term" value="C:endomembrane system"/>
    <property type="evidence" value="ECO:0007669"/>
    <property type="project" value="UniProtKB-SubCell"/>
</dbReference>
<feature type="transmembrane region" description="Helical" evidence="9">
    <location>
        <begin position="268"/>
        <end position="290"/>
    </location>
</feature>
<comment type="subcellular location">
    <subcellularLocation>
        <location evidence="9">Cell inner membrane</location>
        <topology evidence="9">Multi-pass membrane protein</topology>
    </subcellularLocation>
    <subcellularLocation>
        <location evidence="1">Endomembrane system</location>
        <topology evidence="1">Multi-pass membrane protein</topology>
    </subcellularLocation>
</comment>
<accession>A4CPS2</accession>
<dbReference type="Pfam" id="PF03030">
    <property type="entry name" value="H_PPase"/>
    <property type="match status" value="1"/>
</dbReference>
<dbReference type="NCBIfam" id="NF001960">
    <property type="entry name" value="PRK00733.3-5"/>
    <property type="match status" value="1"/>
</dbReference>
<dbReference type="GO" id="GO:0009678">
    <property type="term" value="F:diphosphate hydrolysis-driven proton transmembrane transporter activity"/>
    <property type="evidence" value="ECO:0007669"/>
    <property type="project" value="UniProtKB-UniRule"/>
</dbReference>
<name>A4CPS2_ROBBH</name>
<dbReference type="HAMAP" id="MF_01129">
    <property type="entry name" value="PPase_energized_pump"/>
    <property type="match status" value="1"/>
</dbReference>
<keyword evidence="9" id="KW-0997">Cell inner membrane</keyword>
<sequence>MEQIVKFLPAFGVLGLLFVLVKNAWVSKQEEGDAKMARIAKNIADGAMSFLKAEYKILSIFVAAVAVLLFFKGQNEAGSNGMVAVSFIVGAICSALAGFIGMKVATKANVRTTHAARTSLGKALEVAFAGGSVMGMGVVGLGVLGLSGLFMIYSAQGWGIDEVLNVLSGFSLGASSIALFARVGGGIYTKAADVGADLVGKVEAGIPEDHPLNPATIADNVGDNVGDVAGMGADLFESYVGSIIGTMVLGASFVVLPEFQGAFNGLGAVYLPLALAGAGIVMSIIGTFFVRVKDGGSPHKALNIGEFGSAALMLVVSYFLIGAMLPETWTEGGREFTSMGVFLATIAGLVAGLLVGKVTEYYTGTGTKPVNAIVRQSETGSATNIIAGLGVGMMSTAIPILLIAAAILVSHYFAGLYGIAIAAVGMLANTGIQLAVDAYGPISDNAGGIAEMAELPGEVRERTDKLDAVGNTTAAIGKGFAIASAALTALALFAAFMKTAKVTAIDVSQPDIMAGLLVGAMLPFVFSALSMNAVGRAAMSMIEEVRRQFRDIPELKAALAVMRKYDADISKASAADRKIFDEADGKAEYEKCVEISTKASIKEMVLPGLLAIAVPVAIGFIGGAEMLGGLLAGVTSAGVLMAIFQSNAGGAWDNAKKMIEEQGRKGTDAHKAAVVGDTVGDPFKDTSGPSLNILLKLISVVALVIAPSIALSSDGLAAYSEGSEVQKQLQVQMDENEDGTVTAYVTTTTSVDGEKTVEEVTFTGTEEDVKVSLENYTEAEASVEVQKDVKKVKKVVEE</sequence>
<evidence type="ECO:0000256" key="3">
    <source>
        <dbReference type="ARBA" id="ARBA00022692"/>
    </source>
</evidence>
<keyword evidence="3 9" id="KW-0812">Transmembrane</keyword>
<keyword evidence="2 9" id="KW-0813">Transport</keyword>
<feature type="transmembrane region" description="Helical" evidence="9">
    <location>
        <begin position="336"/>
        <end position="355"/>
    </location>
</feature>
<dbReference type="RefSeq" id="WP_015755829.1">
    <property type="nucleotide sequence ID" value="NC_013222.1"/>
</dbReference>
<feature type="transmembrane region" description="Helical" evidence="9">
    <location>
        <begin position="163"/>
        <end position="181"/>
    </location>
</feature>
<dbReference type="GO" id="GO:0006814">
    <property type="term" value="P:sodium ion transport"/>
    <property type="evidence" value="ECO:0007669"/>
    <property type="project" value="UniProtKB-UniRule"/>
</dbReference>
<dbReference type="Proteomes" id="UP000009049">
    <property type="component" value="Chromosome"/>
</dbReference>
<evidence type="ECO:0000256" key="7">
    <source>
        <dbReference type="ARBA" id="ARBA00023065"/>
    </source>
</evidence>
<dbReference type="eggNOG" id="COG3808">
    <property type="taxonomic scope" value="Bacteria"/>
</dbReference>
<comment type="subunit">
    <text evidence="9">Homodimer.</text>
</comment>
<keyword evidence="9" id="KW-0739">Sodium transport</keyword>
<evidence type="ECO:0000256" key="6">
    <source>
        <dbReference type="ARBA" id="ARBA00022989"/>
    </source>
</evidence>
<comment type="cofactor">
    <cofactor evidence="9">
        <name>Mg(2+)</name>
        <dbReference type="ChEBI" id="CHEBI:18420"/>
    </cofactor>
</comment>
<dbReference type="EMBL" id="CP001712">
    <property type="protein sequence ID" value="EAR14393.1"/>
    <property type="molecule type" value="Genomic_DNA"/>
</dbReference>